<dbReference type="PROSITE" id="PS50110">
    <property type="entry name" value="RESPONSE_REGULATORY"/>
    <property type="match status" value="2"/>
</dbReference>
<evidence type="ECO:0000256" key="1">
    <source>
        <dbReference type="ARBA" id="ARBA00000085"/>
    </source>
</evidence>
<evidence type="ECO:0000256" key="8">
    <source>
        <dbReference type="ARBA" id="ARBA00023012"/>
    </source>
</evidence>
<dbReference type="InterPro" id="IPR003661">
    <property type="entry name" value="HisK_dim/P_dom"/>
</dbReference>
<evidence type="ECO:0000259" key="11">
    <source>
        <dbReference type="PROSITE" id="PS50110"/>
    </source>
</evidence>
<dbReference type="GO" id="GO:0005524">
    <property type="term" value="F:ATP binding"/>
    <property type="evidence" value="ECO:0007669"/>
    <property type="project" value="UniProtKB-KW"/>
</dbReference>
<dbReference type="RefSeq" id="WP_088260870.1">
    <property type="nucleotide sequence ID" value="NZ_NIDE01000020.1"/>
</dbReference>
<evidence type="ECO:0000256" key="3">
    <source>
        <dbReference type="ARBA" id="ARBA00022553"/>
    </source>
</evidence>
<evidence type="ECO:0000259" key="13">
    <source>
        <dbReference type="PROSITE" id="PS50113"/>
    </source>
</evidence>
<evidence type="ECO:0000256" key="2">
    <source>
        <dbReference type="ARBA" id="ARBA00012438"/>
    </source>
</evidence>
<dbReference type="GO" id="GO:0000155">
    <property type="term" value="F:phosphorelay sensor kinase activity"/>
    <property type="evidence" value="ECO:0007669"/>
    <property type="project" value="InterPro"/>
</dbReference>
<dbReference type="Gene3D" id="3.30.450.20">
    <property type="entry name" value="PAS domain"/>
    <property type="match status" value="1"/>
</dbReference>
<dbReference type="InterPro" id="IPR001789">
    <property type="entry name" value="Sig_transdc_resp-reg_receiver"/>
</dbReference>
<dbReference type="PANTHER" id="PTHR43065">
    <property type="entry name" value="SENSOR HISTIDINE KINASE"/>
    <property type="match status" value="1"/>
</dbReference>
<dbReference type="CDD" id="cd17534">
    <property type="entry name" value="REC_DC-like"/>
    <property type="match status" value="1"/>
</dbReference>
<dbReference type="SUPFAM" id="SSF52172">
    <property type="entry name" value="CheY-like"/>
    <property type="match status" value="2"/>
</dbReference>
<dbReference type="Pfam" id="PF00512">
    <property type="entry name" value="HisKA"/>
    <property type="match status" value="1"/>
</dbReference>
<dbReference type="SMART" id="SM00091">
    <property type="entry name" value="PAS"/>
    <property type="match status" value="1"/>
</dbReference>
<dbReference type="AlphaFoldDB" id="A0A225D7U4"/>
<gene>
    <name evidence="14" type="ORF">FRUB_10589</name>
</gene>
<feature type="domain" description="Histidine kinase" evidence="10">
    <location>
        <begin position="275"/>
        <end position="498"/>
    </location>
</feature>
<dbReference type="InterPro" id="IPR004358">
    <property type="entry name" value="Sig_transdc_His_kin-like_C"/>
</dbReference>
<evidence type="ECO:0000313" key="14">
    <source>
        <dbReference type="EMBL" id="OWK34618.1"/>
    </source>
</evidence>
<keyword evidence="5" id="KW-0547">Nucleotide-binding</keyword>
<dbReference type="Proteomes" id="UP000214646">
    <property type="component" value="Unassembled WGS sequence"/>
</dbReference>
<feature type="domain" description="Response regulatory" evidence="11">
    <location>
        <begin position="518"/>
        <end position="634"/>
    </location>
</feature>
<evidence type="ECO:0000256" key="4">
    <source>
        <dbReference type="ARBA" id="ARBA00022679"/>
    </source>
</evidence>
<keyword evidence="6 14" id="KW-0418">Kinase</keyword>
<feature type="domain" description="Response regulatory" evidence="11">
    <location>
        <begin position="5"/>
        <end position="120"/>
    </location>
</feature>
<evidence type="ECO:0000256" key="6">
    <source>
        <dbReference type="ARBA" id="ARBA00022777"/>
    </source>
</evidence>
<evidence type="ECO:0000259" key="10">
    <source>
        <dbReference type="PROSITE" id="PS50109"/>
    </source>
</evidence>
<dbReference type="PANTHER" id="PTHR43065:SF42">
    <property type="entry name" value="TWO-COMPONENT SENSOR PPRA"/>
    <property type="match status" value="1"/>
</dbReference>
<dbReference type="EMBL" id="NIDE01000020">
    <property type="protein sequence ID" value="OWK34618.1"/>
    <property type="molecule type" value="Genomic_DNA"/>
</dbReference>
<feature type="domain" description="PAS" evidence="12">
    <location>
        <begin position="132"/>
        <end position="184"/>
    </location>
</feature>
<dbReference type="InterPro" id="IPR011006">
    <property type="entry name" value="CheY-like_superfamily"/>
</dbReference>
<comment type="catalytic activity">
    <reaction evidence="1">
        <text>ATP + protein L-histidine = ADP + protein N-phospho-L-histidine.</text>
        <dbReference type="EC" id="2.7.13.3"/>
    </reaction>
</comment>
<keyword evidence="15" id="KW-1185">Reference proteome</keyword>
<dbReference type="InterPro" id="IPR005467">
    <property type="entry name" value="His_kinase_dom"/>
</dbReference>
<dbReference type="CDD" id="cd00082">
    <property type="entry name" value="HisKA"/>
    <property type="match status" value="1"/>
</dbReference>
<dbReference type="InterPro" id="IPR003594">
    <property type="entry name" value="HATPase_dom"/>
</dbReference>
<keyword evidence="7" id="KW-0067">ATP-binding</keyword>
<dbReference type="GO" id="GO:0006355">
    <property type="term" value="P:regulation of DNA-templated transcription"/>
    <property type="evidence" value="ECO:0007669"/>
    <property type="project" value="InterPro"/>
</dbReference>
<feature type="modified residue" description="4-aspartylphosphate" evidence="9">
    <location>
        <position position="569"/>
    </location>
</feature>
<dbReference type="Gene3D" id="1.10.287.130">
    <property type="match status" value="1"/>
</dbReference>
<dbReference type="Pfam" id="PF02518">
    <property type="entry name" value="HATPase_c"/>
    <property type="match status" value="1"/>
</dbReference>
<dbReference type="PROSITE" id="PS50109">
    <property type="entry name" value="HIS_KIN"/>
    <property type="match status" value="1"/>
</dbReference>
<evidence type="ECO:0000313" key="15">
    <source>
        <dbReference type="Proteomes" id="UP000214646"/>
    </source>
</evidence>
<proteinExistence type="predicted"/>
<dbReference type="SMART" id="SM00388">
    <property type="entry name" value="HisKA"/>
    <property type="match status" value="1"/>
</dbReference>
<dbReference type="InterPro" id="IPR000700">
    <property type="entry name" value="PAS-assoc_C"/>
</dbReference>
<dbReference type="InterPro" id="IPR036097">
    <property type="entry name" value="HisK_dim/P_sf"/>
</dbReference>
<dbReference type="CDD" id="cd00156">
    <property type="entry name" value="REC"/>
    <property type="match status" value="1"/>
</dbReference>
<keyword evidence="8" id="KW-0902">Two-component regulatory system</keyword>
<dbReference type="PROSITE" id="PS50112">
    <property type="entry name" value="PAS"/>
    <property type="match status" value="1"/>
</dbReference>
<dbReference type="InterPro" id="IPR035965">
    <property type="entry name" value="PAS-like_dom_sf"/>
</dbReference>
<reference evidence="15" key="1">
    <citation type="submission" date="2017-06" db="EMBL/GenBank/DDBJ databases">
        <title>Genome analysis of Fimbriiglobus ruber SP5, the first member of the order Planctomycetales with confirmed chitinolytic capability.</title>
        <authorList>
            <person name="Ravin N.V."/>
            <person name="Rakitin A.L."/>
            <person name="Ivanova A.A."/>
            <person name="Beletsky A.V."/>
            <person name="Kulichevskaya I.S."/>
            <person name="Mardanov A.V."/>
            <person name="Dedysh S.N."/>
        </authorList>
    </citation>
    <scope>NUCLEOTIDE SEQUENCE [LARGE SCALE GENOMIC DNA]</scope>
    <source>
        <strain evidence="15">SP5</strain>
    </source>
</reference>
<dbReference type="SMART" id="SM00448">
    <property type="entry name" value="REC"/>
    <property type="match status" value="2"/>
</dbReference>
<dbReference type="SUPFAM" id="SSF55874">
    <property type="entry name" value="ATPase domain of HSP90 chaperone/DNA topoisomerase II/histidine kinase"/>
    <property type="match status" value="1"/>
</dbReference>
<evidence type="ECO:0000256" key="7">
    <source>
        <dbReference type="ARBA" id="ARBA00022840"/>
    </source>
</evidence>
<dbReference type="InterPro" id="IPR000014">
    <property type="entry name" value="PAS"/>
</dbReference>
<accession>A0A225D7U4</accession>
<dbReference type="InterPro" id="IPR036890">
    <property type="entry name" value="HATPase_C_sf"/>
</dbReference>
<evidence type="ECO:0000259" key="12">
    <source>
        <dbReference type="PROSITE" id="PS50112"/>
    </source>
</evidence>
<dbReference type="PROSITE" id="PS50113">
    <property type="entry name" value="PAC"/>
    <property type="match status" value="1"/>
</dbReference>
<sequence length="640" mass="69256">MLPSTILVVEDDLIIARGIEKRLKALGYRVAGPVATGEEAVRRAAELRPDMILMDINLGGGIDGVEAAALIRRRSDVPVVFLTAHSDDATLQRAKVTEPHGYVLKPYEDKDLFTAIEIGLYRHQINRRLRENERWLAATLDSIGDGVIATDERGHVRFMNPLAEHMTGWAQADAVGRDIREVFHIVGAKTRRPVTNPALEALATGEPTTLAPDTILIDRTGVERPIADSAAPIREVNDGITGSVLVFRDVSERCRLEENLRQAQRIEAIGMLAGGIAHDFNNILTVINGYGQLLLDVDLSEADRLDFVQNIVDAGKRAALLTQQIIAFSRKQILVPCVLSLNSVVRDIGAMIQRLIGENIEFVTDLAPDLGNTEADPTQIGQVLLNLAANARDAMPKGGRLAVVTSNVELDEKTIPQYADLKPGRYVLLSVTDTGCGMTDEVLGKVFEPFFTTKGVGQGAGLGLATVYGIVKQSGGHIEVSSRVGEGTTFRVFLALVDEPPAAAGNRDAQQAARGHETILLVEDEAAVRKMTSDVLRRNGYAVLEAADGLEAVAVAGEYAGPIHLVITDLIMPKMSGREVAEQLAHSKPGARILFMSGYTEDVVVREGVKTATVDFLGKPFTFADLTQKVREILDRPTGQ</sequence>
<protein>
    <recommendedName>
        <fullName evidence="2">histidine kinase</fullName>
        <ecNumber evidence="2">2.7.13.3</ecNumber>
    </recommendedName>
</protein>
<dbReference type="SUPFAM" id="SSF47384">
    <property type="entry name" value="Homodimeric domain of signal transducing histidine kinase"/>
    <property type="match status" value="1"/>
</dbReference>
<dbReference type="PRINTS" id="PR00344">
    <property type="entry name" value="BCTRLSENSOR"/>
</dbReference>
<dbReference type="SUPFAM" id="SSF55785">
    <property type="entry name" value="PYP-like sensor domain (PAS domain)"/>
    <property type="match status" value="1"/>
</dbReference>
<dbReference type="OrthoDB" id="5287556at2"/>
<keyword evidence="4" id="KW-0808">Transferase</keyword>
<evidence type="ECO:0000256" key="9">
    <source>
        <dbReference type="PROSITE-ProRule" id="PRU00169"/>
    </source>
</evidence>
<dbReference type="SMART" id="SM00387">
    <property type="entry name" value="HATPase_c"/>
    <property type="match status" value="1"/>
</dbReference>
<keyword evidence="3 9" id="KW-0597">Phosphoprotein</keyword>
<comment type="caution">
    <text evidence="14">The sequence shown here is derived from an EMBL/GenBank/DDBJ whole genome shotgun (WGS) entry which is preliminary data.</text>
</comment>
<feature type="domain" description="PAC" evidence="13">
    <location>
        <begin position="210"/>
        <end position="262"/>
    </location>
</feature>
<feature type="modified residue" description="4-aspartylphosphate" evidence="9">
    <location>
        <position position="55"/>
    </location>
</feature>
<dbReference type="Pfam" id="PF00072">
    <property type="entry name" value="Response_reg"/>
    <property type="match status" value="2"/>
</dbReference>
<dbReference type="Pfam" id="PF00989">
    <property type="entry name" value="PAS"/>
    <property type="match status" value="1"/>
</dbReference>
<organism evidence="14 15">
    <name type="scientific">Fimbriiglobus ruber</name>
    <dbReference type="NCBI Taxonomy" id="1908690"/>
    <lineage>
        <taxon>Bacteria</taxon>
        <taxon>Pseudomonadati</taxon>
        <taxon>Planctomycetota</taxon>
        <taxon>Planctomycetia</taxon>
        <taxon>Gemmatales</taxon>
        <taxon>Gemmataceae</taxon>
        <taxon>Fimbriiglobus</taxon>
    </lineage>
</organism>
<evidence type="ECO:0000256" key="5">
    <source>
        <dbReference type="ARBA" id="ARBA00022741"/>
    </source>
</evidence>
<dbReference type="Gene3D" id="3.40.50.2300">
    <property type="match status" value="2"/>
</dbReference>
<dbReference type="Gene3D" id="3.30.565.10">
    <property type="entry name" value="Histidine kinase-like ATPase, C-terminal domain"/>
    <property type="match status" value="1"/>
</dbReference>
<dbReference type="NCBIfam" id="TIGR00229">
    <property type="entry name" value="sensory_box"/>
    <property type="match status" value="1"/>
</dbReference>
<dbReference type="EC" id="2.7.13.3" evidence="2"/>
<name>A0A225D7U4_9BACT</name>
<dbReference type="InterPro" id="IPR013767">
    <property type="entry name" value="PAS_fold"/>
</dbReference>
<dbReference type="CDD" id="cd00130">
    <property type="entry name" value="PAS"/>
    <property type="match status" value="1"/>
</dbReference>